<keyword evidence="1" id="KW-0378">Hydrolase</keyword>
<proteinExistence type="predicted"/>
<reference evidence="4" key="1">
    <citation type="submission" date="2019-11" db="EMBL/GenBank/DDBJ databases">
        <authorList>
            <person name="Feng L."/>
        </authorList>
    </citation>
    <scope>NUCLEOTIDE SEQUENCE</scope>
    <source>
        <strain evidence="4">ECasseliflavusLFYP2</strain>
    </source>
</reference>
<dbReference type="SUPFAM" id="SSF52980">
    <property type="entry name" value="Restriction endonuclease-like"/>
    <property type="match status" value="1"/>
</dbReference>
<dbReference type="GO" id="GO:0003677">
    <property type="term" value="F:DNA binding"/>
    <property type="evidence" value="ECO:0007669"/>
    <property type="project" value="InterPro"/>
</dbReference>
<evidence type="ECO:0000256" key="1">
    <source>
        <dbReference type="ARBA" id="ARBA00022801"/>
    </source>
</evidence>
<dbReference type="InterPro" id="IPR007560">
    <property type="entry name" value="Restrct_endonuc_IV_Mrr"/>
</dbReference>
<evidence type="ECO:0000313" key="4">
    <source>
        <dbReference type="EMBL" id="VYU63220.1"/>
    </source>
</evidence>
<dbReference type="InterPro" id="IPR011335">
    <property type="entry name" value="Restrct_endonuc-II-like"/>
</dbReference>
<dbReference type="Pfam" id="PF04471">
    <property type="entry name" value="Mrr_cat"/>
    <property type="match status" value="1"/>
</dbReference>
<dbReference type="Gene3D" id="3.40.1350.10">
    <property type="match status" value="1"/>
</dbReference>
<feature type="transmembrane region" description="Helical" evidence="2">
    <location>
        <begin position="31"/>
        <end position="52"/>
    </location>
</feature>
<feature type="transmembrane region" description="Helical" evidence="2">
    <location>
        <begin position="9"/>
        <end position="25"/>
    </location>
</feature>
<keyword evidence="2" id="KW-1133">Transmembrane helix</keyword>
<keyword evidence="2" id="KW-0812">Transmembrane</keyword>
<dbReference type="GO" id="GO:0009307">
    <property type="term" value="P:DNA restriction-modification system"/>
    <property type="evidence" value="ECO:0007669"/>
    <property type="project" value="InterPro"/>
</dbReference>
<sequence>MSNHENESLKLFVAGILMTIGYFVFDWHFAPILYVGLVISVLGLFSAIYPIVSERKRFASAQLDTIDKMSGKEFEQYTAFLLRKLEFNGISMTKAFGDQGIDVIASKNGCKHGIQCKRWKNKVGNKAVQEVYAGIGYYSLDKAIVLTNSYFTESAKQLAAKLDVELWDRSKLIKMIETVHTNDKN</sequence>
<name>A0A6N3GG91_ENTCA</name>
<dbReference type="GO" id="GO:0015666">
    <property type="term" value="F:restriction endodeoxyribonuclease activity"/>
    <property type="evidence" value="ECO:0007669"/>
    <property type="project" value="TreeGrafter"/>
</dbReference>
<organism evidence="4">
    <name type="scientific">Enterococcus casseliflavus</name>
    <name type="common">Enterococcus flavescens</name>
    <dbReference type="NCBI Taxonomy" id="37734"/>
    <lineage>
        <taxon>Bacteria</taxon>
        <taxon>Bacillati</taxon>
        <taxon>Bacillota</taxon>
        <taxon>Bacilli</taxon>
        <taxon>Lactobacillales</taxon>
        <taxon>Enterococcaceae</taxon>
        <taxon>Enterococcus</taxon>
    </lineage>
</organism>
<keyword evidence="2" id="KW-0472">Membrane</keyword>
<gene>
    <name evidence="4" type="ORF">ECLFYP2_00905</name>
</gene>
<accession>A0A6N3GG91</accession>
<dbReference type="AlphaFoldDB" id="A0A6N3GG91"/>
<feature type="domain" description="Restriction endonuclease type IV Mrr" evidence="3">
    <location>
        <begin position="66"/>
        <end position="176"/>
    </location>
</feature>
<evidence type="ECO:0000256" key="2">
    <source>
        <dbReference type="SAM" id="Phobius"/>
    </source>
</evidence>
<evidence type="ECO:0000259" key="3">
    <source>
        <dbReference type="Pfam" id="PF04471"/>
    </source>
</evidence>
<protein>
    <submittedName>
        <fullName evidence="4">Restriction endonuclease</fullName>
    </submittedName>
</protein>
<dbReference type="InterPro" id="IPR011856">
    <property type="entry name" value="tRNA_endonuc-like_dom_sf"/>
</dbReference>
<keyword evidence="4" id="KW-0255">Endonuclease</keyword>
<dbReference type="InterPro" id="IPR052906">
    <property type="entry name" value="Type_IV_Methyl-Rstrct_Enzyme"/>
</dbReference>
<keyword evidence="4" id="KW-0540">Nuclease</keyword>
<dbReference type="PANTHER" id="PTHR30015:SF6">
    <property type="entry name" value="SLL1429 PROTEIN"/>
    <property type="match status" value="1"/>
</dbReference>
<dbReference type="RefSeq" id="WP_005226082.1">
    <property type="nucleotide sequence ID" value="NZ_CACRTX010000020.1"/>
</dbReference>
<dbReference type="PANTHER" id="PTHR30015">
    <property type="entry name" value="MRR RESTRICTION SYSTEM PROTEIN"/>
    <property type="match status" value="1"/>
</dbReference>
<dbReference type="EMBL" id="CACRTX010000020">
    <property type="protein sequence ID" value="VYU63220.1"/>
    <property type="molecule type" value="Genomic_DNA"/>
</dbReference>